<dbReference type="Gene3D" id="3.40.50.2300">
    <property type="match status" value="2"/>
</dbReference>
<dbReference type="PROSITE" id="PS50932">
    <property type="entry name" value="HTH_LACI_2"/>
    <property type="match status" value="1"/>
</dbReference>
<dbReference type="Pfam" id="PF13377">
    <property type="entry name" value="Peripla_BP_3"/>
    <property type="match status" value="1"/>
</dbReference>
<dbReference type="SUPFAM" id="SSF53822">
    <property type="entry name" value="Periplasmic binding protein-like I"/>
    <property type="match status" value="1"/>
</dbReference>
<organism evidence="5 6">
    <name type="scientific">Paenibacillus haidiansis</name>
    <dbReference type="NCBI Taxonomy" id="1574488"/>
    <lineage>
        <taxon>Bacteria</taxon>
        <taxon>Bacillati</taxon>
        <taxon>Bacillota</taxon>
        <taxon>Bacilli</taxon>
        <taxon>Bacillales</taxon>
        <taxon>Paenibacillaceae</taxon>
        <taxon>Paenibacillus</taxon>
    </lineage>
</organism>
<dbReference type="CDD" id="cd19975">
    <property type="entry name" value="PBP1_CcpA-like"/>
    <property type="match status" value="1"/>
</dbReference>
<proteinExistence type="predicted"/>
<keyword evidence="1" id="KW-0805">Transcription regulation</keyword>
<dbReference type="SMART" id="SM00354">
    <property type="entry name" value="HTH_LACI"/>
    <property type="match status" value="1"/>
</dbReference>
<dbReference type="Proteomes" id="UP001306950">
    <property type="component" value="Unassembled WGS sequence"/>
</dbReference>
<sequence>MSSTIKDVAKKVGVSVATVSRVLNNLPGYSEDTKRKVLQAVEELGYQPNAIARGLVNKRTETIGVLFPSVSSSFSSLILHGIESVAQEHNYSVIVCNTAEDGKRTMKYLQLLREKQVDGIIFSSGLLEPEYNEVVRAMNVPLVLVATKSEFDDVPYIKVDDRQAAYDAAEYLIRRGHRRIAMIGGAESDRIAGQPRYEGFRQALRDHGIPLREELMQDGGFTFDGGLRAAERLLTAAPDVTAVFAAADEMAIAVISAAAKLGIAVPEQLSVVGYDDLKLAEMSNPPLTTVAQPLREMGELASRKLIAMLDSGAPAASEILPHRIIERQTVRALPAPPGP</sequence>
<dbReference type="Pfam" id="PF00356">
    <property type="entry name" value="LacI"/>
    <property type="match status" value="1"/>
</dbReference>
<dbReference type="InterPro" id="IPR046335">
    <property type="entry name" value="LacI/GalR-like_sensor"/>
</dbReference>
<evidence type="ECO:0000256" key="2">
    <source>
        <dbReference type="ARBA" id="ARBA00023125"/>
    </source>
</evidence>
<accession>A0ABU7VZL1</accession>
<keyword evidence="6" id="KW-1185">Reference proteome</keyword>
<dbReference type="InterPro" id="IPR028082">
    <property type="entry name" value="Peripla_BP_I"/>
</dbReference>
<name>A0ABU7VZL1_9BACL</name>
<gene>
    <name evidence="5" type="ORF">V3851_25445</name>
</gene>
<dbReference type="CDD" id="cd01392">
    <property type="entry name" value="HTH_LacI"/>
    <property type="match status" value="1"/>
</dbReference>
<protein>
    <submittedName>
        <fullName evidence="5">LacI family DNA-binding transcriptional regulator</fullName>
    </submittedName>
</protein>
<feature type="domain" description="HTH lacI-type" evidence="4">
    <location>
        <begin position="3"/>
        <end position="57"/>
    </location>
</feature>
<dbReference type="PANTHER" id="PTHR30146:SF109">
    <property type="entry name" value="HTH-TYPE TRANSCRIPTIONAL REGULATOR GALS"/>
    <property type="match status" value="1"/>
</dbReference>
<dbReference type="InterPro" id="IPR000843">
    <property type="entry name" value="HTH_LacI"/>
</dbReference>
<evidence type="ECO:0000259" key="4">
    <source>
        <dbReference type="PROSITE" id="PS50932"/>
    </source>
</evidence>
<keyword evidence="3" id="KW-0804">Transcription</keyword>
<evidence type="ECO:0000256" key="3">
    <source>
        <dbReference type="ARBA" id="ARBA00023163"/>
    </source>
</evidence>
<dbReference type="PROSITE" id="PS00356">
    <property type="entry name" value="HTH_LACI_1"/>
    <property type="match status" value="1"/>
</dbReference>
<comment type="caution">
    <text evidence="5">The sequence shown here is derived from an EMBL/GenBank/DDBJ whole genome shotgun (WGS) entry which is preliminary data.</text>
</comment>
<dbReference type="EMBL" id="JAZHPZ010000023">
    <property type="protein sequence ID" value="MEF2969132.1"/>
    <property type="molecule type" value="Genomic_DNA"/>
</dbReference>
<dbReference type="GO" id="GO:0003677">
    <property type="term" value="F:DNA binding"/>
    <property type="evidence" value="ECO:0007669"/>
    <property type="project" value="UniProtKB-KW"/>
</dbReference>
<dbReference type="PANTHER" id="PTHR30146">
    <property type="entry name" value="LACI-RELATED TRANSCRIPTIONAL REPRESSOR"/>
    <property type="match status" value="1"/>
</dbReference>
<dbReference type="PRINTS" id="PR00036">
    <property type="entry name" value="HTHLACI"/>
</dbReference>
<evidence type="ECO:0000313" key="6">
    <source>
        <dbReference type="Proteomes" id="UP001306950"/>
    </source>
</evidence>
<dbReference type="InterPro" id="IPR010982">
    <property type="entry name" value="Lambda_DNA-bd_dom_sf"/>
</dbReference>
<evidence type="ECO:0000256" key="1">
    <source>
        <dbReference type="ARBA" id="ARBA00023015"/>
    </source>
</evidence>
<dbReference type="SUPFAM" id="SSF47413">
    <property type="entry name" value="lambda repressor-like DNA-binding domains"/>
    <property type="match status" value="1"/>
</dbReference>
<evidence type="ECO:0000313" key="5">
    <source>
        <dbReference type="EMBL" id="MEF2969132.1"/>
    </source>
</evidence>
<dbReference type="Gene3D" id="1.10.260.40">
    <property type="entry name" value="lambda repressor-like DNA-binding domains"/>
    <property type="match status" value="1"/>
</dbReference>
<dbReference type="RefSeq" id="WP_331849237.1">
    <property type="nucleotide sequence ID" value="NZ_JAZHPZ010000023.1"/>
</dbReference>
<reference evidence="5 6" key="1">
    <citation type="submission" date="2024-02" db="EMBL/GenBank/DDBJ databases">
        <title>A nitrogen-fixing paenibacillus bacterium.</title>
        <authorList>
            <person name="Zhang W.L."/>
            <person name="Chen S.F."/>
        </authorList>
    </citation>
    <scope>NUCLEOTIDE SEQUENCE [LARGE SCALE GENOMIC DNA]</scope>
    <source>
        <strain evidence="5 6">M1</strain>
    </source>
</reference>
<keyword evidence="2 5" id="KW-0238">DNA-binding</keyword>